<dbReference type="EMBL" id="CP017623">
    <property type="protein sequence ID" value="AOW25998.1"/>
    <property type="molecule type" value="Genomic_DNA"/>
</dbReference>
<dbReference type="FunCoup" id="A0A1D8PCZ1">
    <property type="interactions" value="29"/>
</dbReference>
<evidence type="ECO:0000313" key="4">
    <source>
        <dbReference type="EMBL" id="AOW25998.1"/>
    </source>
</evidence>
<sequence>MSSRRNKRPYKGLILKPKPIKPGSGFGTGTRSGLGTVSVTASPLASTSTTATTIISFQNGHTTYNVPNSGNVSPSTSSTSTNSLVTKKHIKKSLQNDFKLKSAVNTNNNDNEDNIPSNNGNNIFGVVGDLYDIFDANNFNEFEFLYSIYVPNKYLIKNNRKSIKHLLIHLPKIYHDSTANSSSSTTNTANNNQSTNINLSIHLFLSTIMVKFVNSWYLTKLNTANLQFLKLVYQLMVDFIKDVIARIESVDILLMIDQFGDILNTHLKQTVPTKYSDNNKYPYKFLEDYFSNQKPKLNTFDFDKSTLQVTNDYLKSNHIIFENFNSSSKNHDPSNEMLYYRLLVKNVLLASFKDRELSPSTSKITNDLIVHILSDIVIVKLIEKLSSQDFIFDKLNEILDGLLLLSSSSSTSSSFSNSVESNNVKLEPTFYQSWSGKLQKSIAQVYSGFTNFIVLSSNSKKSQLKGNENSNPATRVSGVLNWSLFSLLNTVFNLQHRKPFFYNLIISIKSLLQMNNRIAGSIDRITGEFIKTKINQSITRDKVARIINDLRVNLFYSSSDDQDPVDIDKKEQVSIDILTDKIIKVYKAYLAKYLDLSYKEETEQDLKDSIKSVLIIFQQKEENESDLQQYLDNRVNKLLIIKLLDCVIGNLYTDI</sequence>
<evidence type="ECO:0000313" key="3">
    <source>
        <dbReference type="CGD" id="CAL0000195291"/>
    </source>
</evidence>
<dbReference type="InterPro" id="IPR003114">
    <property type="entry name" value="Phox_assoc"/>
</dbReference>
<dbReference type="GeneID" id="3636805"/>
<feature type="domain" description="PXA" evidence="2">
    <location>
        <begin position="195"/>
        <end position="395"/>
    </location>
</feature>
<evidence type="ECO:0000256" key="1">
    <source>
        <dbReference type="SAM" id="MobiDB-lite"/>
    </source>
</evidence>
<gene>
    <name evidence="4" type="ordered locus">CAALFM_C103170CA</name>
    <name evidence="3" type="ordered locus">orf19.10527</name>
</gene>
<reference evidence="4 5" key="2">
    <citation type="journal article" date="2007" name="Genome Biol.">
        <title>Assembly of the Candida albicans genome into sixteen supercontigs aligned on the eight chromosomes.</title>
        <authorList>
            <person name="van het Hoog M."/>
            <person name="Rast T.J."/>
            <person name="Martchenko M."/>
            <person name="Grindle S."/>
            <person name="Dignard D."/>
            <person name="Hogues H."/>
            <person name="Cuomo C."/>
            <person name="Berriman M."/>
            <person name="Scherer S."/>
            <person name="Magee B.B."/>
            <person name="Whiteway M."/>
            <person name="Chibana H."/>
            <person name="Nantel A."/>
            <person name="Magee P.T."/>
        </authorList>
    </citation>
    <scope>GENOME REANNOTATION</scope>
    <source>
        <strain evidence="5">SC5314 / ATCC MYA-2876</strain>
    </source>
</reference>
<dbReference type="SMR" id="A0A1D8PCZ1"/>
<dbReference type="Proteomes" id="UP000000559">
    <property type="component" value="Chromosome 1"/>
</dbReference>
<evidence type="ECO:0000259" key="2">
    <source>
        <dbReference type="Pfam" id="PF02194"/>
    </source>
</evidence>
<feature type="region of interest" description="Disordered" evidence="1">
    <location>
        <begin position="1"/>
        <end position="29"/>
    </location>
</feature>
<dbReference type="STRING" id="237561.A0A1D8PCZ1"/>
<proteinExistence type="predicted"/>
<name>A0A1D8PCZ1_CANAL</name>
<dbReference type="RefSeq" id="XP_721507.2">
    <property type="nucleotide sequence ID" value="XM_716414.2"/>
</dbReference>
<protein>
    <recommendedName>
        <fullName evidence="2">PXA domain-containing protein</fullName>
    </recommendedName>
</protein>
<feature type="compositionally biased region" description="Basic residues" evidence="1">
    <location>
        <begin position="1"/>
        <end position="10"/>
    </location>
</feature>
<dbReference type="KEGG" id="cal:CAALFM_C103170CA"/>
<dbReference type="OrthoDB" id="5582218at2759"/>
<dbReference type="VEuPathDB" id="FungiDB:C1_03170C_A"/>
<keyword evidence="5" id="KW-1185">Reference proteome</keyword>
<feature type="compositionally biased region" description="Low complexity" evidence="1">
    <location>
        <begin position="11"/>
        <end position="23"/>
    </location>
</feature>
<evidence type="ECO:0000313" key="5">
    <source>
        <dbReference type="Proteomes" id="UP000000559"/>
    </source>
</evidence>
<reference evidence="4 5" key="1">
    <citation type="journal article" date="2004" name="Proc. Natl. Acad. Sci. U.S.A.">
        <title>The diploid genome sequence of Candida albicans.</title>
        <authorList>
            <person name="Jones T."/>
            <person name="Federspiel N.A."/>
            <person name="Chibana H."/>
            <person name="Dungan J."/>
            <person name="Kalman S."/>
            <person name="Magee B.B."/>
            <person name="Newport G."/>
            <person name="Thorstenson Y.R."/>
            <person name="Agabian N."/>
            <person name="Magee P.T."/>
            <person name="Davis R.W."/>
            <person name="Scherer S."/>
        </authorList>
    </citation>
    <scope>NUCLEOTIDE SEQUENCE [LARGE SCALE GENOMIC DNA]</scope>
    <source>
        <strain evidence="5">SC5314 / ATCC MYA-2876</strain>
    </source>
</reference>
<dbReference type="Pfam" id="PF02194">
    <property type="entry name" value="PXA"/>
    <property type="match status" value="1"/>
</dbReference>
<dbReference type="AlphaFoldDB" id="A0A1D8PCZ1"/>
<dbReference type="InParanoid" id="A0A1D8PCZ1"/>
<accession>A0A1D8PCZ1</accession>
<organism evidence="4 5">
    <name type="scientific">Candida albicans (strain SC5314 / ATCC MYA-2876)</name>
    <name type="common">Yeast</name>
    <dbReference type="NCBI Taxonomy" id="237561"/>
    <lineage>
        <taxon>Eukaryota</taxon>
        <taxon>Fungi</taxon>
        <taxon>Dikarya</taxon>
        <taxon>Ascomycota</taxon>
        <taxon>Saccharomycotina</taxon>
        <taxon>Pichiomycetes</taxon>
        <taxon>Debaryomycetaceae</taxon>
        <taxon>Candida/Lodderomyces clade</taxon>
        <taxon>Candida</taxon>
    </lineage>
</organism>
<reference evidence="4 5" key="3">
    <citation type="journal article" date="2013" name="Genome Biol.">
        <title>Assembly of a phased diploid Candida albicans genome facilitates allele-specific measurements and provides a simple model for repeat and indel structure.</title>
        <authorList>
            <person name="Muzzey D."/>
            <person name="Schwartz K."/>
            <person name="Weissman J.S."/>
            <person name="Sherlock G."/>
        </authorList>
    </citation>
    <scope>NUCLEOTIDE SEQUENCE [LARGE SCALE GENOMIC DNA]</scope>
    <source>
        <strain evidence="5">SC5314 / ATCC MYA-2876</strain>
    </source>
</reference>
<dbReference type="CGD" id="CAL0000195291">
    <property type="gene designation" value="orf19.10527"/>
</dbReference>